<feature type="transmembrane region" description="Helical" evidence="1">
    <location>
        <begin position="123"/>
        <end position="147"/>
    </location>
</feature>
<sequence length="333" mass="37448">MDLLTQGLLGANLAVTGAQKHEIRLATGIGFFAGMVADADILIQSEQDPLLTIEFHRHFTHSLFFVPFGAFIAAVLLWPFLRKRLGFPRLYLFCLLGYSLSGVLDALTSYGTHLLWPLIETRVALNIISVIDPVFTLILLVALIIAFRNKTKTHAIFGLIIASLYLLIGYAQLQRAELTALTIAQSRHHEIERLLVKPTLGNLLLWRSIYEYGDRFYVDAVRVGFFSSPTVYPGESVEKFVKTNYLDRSFMGSILAGDIDRFSIFSDGFVALQQGRQDLLVDIRYSSLPNSTAPLWAIEMNPAQPDQHAQFRVFRSMSKTLREEFVALLMGSK</sequence>
<dbReference type="PANTHER" id="PTHR40031:SF1">
    <property type="entry name" value="MEMBRANE-BOUND METAL-DEPENDENT HYDROLASE"/>
    <property type="match status" value="1"/>
</dbReference>
<dbReference type="AlphaFoldDB" id="A0A1G5SJC3"/>
<keyword evidence="1" id="KW-0812">Transmembrane</keyword>
<proteinExistence type="predicted"/>
<keyword evidence="1" id="KW-1133">Transmembrane helix</keyword>
<dbReference type="STRING" id="51642.NSMM_90064"/>
<evidence type="ECO:0000256" key="1">
    <source>
        <dbReference type="SAM" id="Phobius"/>
    </source>
</evidence>
<gene>
    <name evidence="2" type="ORF">NSMM_90064</name>
</gene>
<evidence type="ECO:0008006" key="4">
    <source>
        <dbReference type="Google" id="ProtNLM"/>
    </source>
</evidence>
<dbReference type="PANTHER" id="PTHR40031">
    <property type="entry name" value="HYPOTHETICAL MEMBRANE SPANNING PROTEIN"/>
    <property type="match status" value="1"/>
</dbReference>
<dbReference type="OrthoDB" id="9781927at2"/>
<dbReference type="InterPro" id="IPR053170">
    <property type="entry name" value="Transcription_regulator"/>
</dbReference>
<protein>
    <recommendedName>
        <fullName evidence="4">Membrane-bound metal-dependent hydrolase</fullName>
    </recommendedName>
</protein>
<dbReference type="Proteomes" id="UP000198729">
    <property type="component" value="Unassembled WGS sequence"/>
</dbReference>
<dbReference type="InterPro" id="IPR007404">
    <property type="entry name" value="YdjM-like"/>
</dbReference>
<keyword evidence="3" id="KW-1185">Reference proteome</keyword>
<dbReference type="RefSeq" id="WP_090288507.1">
    <property type="nucleotide sequence ID" value="NZ_FMWO01000102.1"/>
</dbReference>
<keyword evidence="1" id="KW-0472">Membrane</keyword>
<organism evidence="2 3">
    <name type="scientific">Nitrosomonas mobilis</name>
    <dbReference type="NCBI Taxonomy" id="51642"/>
    <lineage>
        <taxon>Bacteria</taxon>
        <taxon>Pseudomonadati</taxon>
        <taxon>Pseudomonadota</taxon>
        <taxon>Betaproteobacteria</taxon>
        <taxon>Nitrosomonadales</taxon>
        <taxon>Nitrosomonadaceae</taxon>
        <taxon>Nitrosomonas</taxon>
    </lineage>
</organism>
<reference evidence="2 3" key="1">
    <citation type="submission" date="2016-10" db="EMBL/GenBank/DDBJ databases">
        <authorList>
            <person name="de Groot N.N."/>
        </authorList>
    </citation>
    <scope>NUCLEOTIDE SEQUENCE [LARGE SCALE GENOMIC DNA]</scope>
    <source>
        <strain evidence="2">1</strain>
    </source>
</reference>
<feature type="transmembrane region" description="Helical" evidence="1">
    <location>
        <begin position="154"/>
        <end position="173"/>
    </location>
</feature>
<feature type="transmembrane region" description="Helical" evidence="1">
    <location>
        <begin position="90"/>
        <end position="111"/>
    </location>
</feature>
<evidence type="ECO:0000313" key="3">
    <source>
        <dbReference type="Proteomes" id="UP000198729"/>
    </source>
</evidence>
<name>A0A1G5SJC3_9PROT</name>
<evidence type="ECO:0000313" key="2">
    <source>
        <dbReference type="EMBL" id="SCZ87097.1"/>
    </source>
</evidence>
<dbReference type="EMBL" id="FMWO01000102">
    <property type="protein sequence ID" value="SCZ87097.1"/>
    <property type="molecule type" value="Genomic_DNA"/>
</dbReference>
<feature type="transmembrane region" description="Helical" evidence="1">
    <location>
        <begin position="59"/>
        <end position="78"/>
    </location>
</feature>
<accession>A0A1G5SJC3</accession>
<dbReference type="Pfam" id="PF04307">
    <property type="entry name" value="YdjM"/>
    <property type="match status" value="1"/>
</dbReference>